<dbReference type="AlphaFoldDB" id="A0A2M7V6P5"/>
<name>A0A2M7V6P5_9BACT</name>
<evidence type="ECO:0000313" key="3">
    <source>
        <dbReference type="Proteomes" id="UP000228568"/>
    </source>
</evidence>
<organism evidence="2 3">
    <name type="scientific">Candidatus Magasanikbacteria bacterium CG_4_10_14_0_2_um_filter_37_12</name>
    <dbReference type="NCBI Taxonomy" id="1974637"/>
    <lineage>
        <taxon>Bacteria</taxon>
        <taxon>Candidatus Magasanikiibacteriota</taxon>
    </lineage>
</organism>
<gene>
    <name evidence="2" type="ORF">COX81_03895</name>
</gene>
<feature type="domain" description="DUF4372" evidence="1">
    <location>
        <begin position="5"/>
        <end position="48"/>
    </location>
</feature>
<comment type="caution">
    <text evidence="2">The sequence shown here is derived from an EMBL/GenBank/DDBJ whole genome shotgun (WGS) entry which is preliminary data.</text>
</comment>
<dbReference type="Pfam" id="PF14294">
    <property type="entry name" value="DUF4372"/>
    <property type="match status" value="1"/>
</dbReference>
<accession>A0A2M7V6P5</accession>
<evidence type="ECO:0000259" key="1">
    <source>
        <dbReference type="Pfam" id="PF14294"/>
    </source>
</evidence>
<dbReference type="Proteomes" id="UP000228568">
    <property type="component" value="Unassembled WGS sequence"/>
</dbReference>
<proteinExistence type="predicted"/>
<reference evidence="3" key="1">
    <citation type="submission" date="2017-09" db="EMBL/GenBank/DDBJ databases">
        <title>Depth-based differentiation of microbial function through sediment-hosted aquifers and enrichment of novel symbionts in the deep terrestrial subsurface.</title>
        <authorList>
            <person name="Probst A.J."/>
            <person name="Ladd B."/>
            <person name="Jarett J.K."/>
            <person name="Geller-Mcgrath D.E."/>
            <person name="Sieber C.M.K."/>
            <person name="Emerson J.B."/>
            <person name="Anantharaman K."/>
            <person name="Thomas B.C."/>
            <person name="Malmstrom R."/>
            <person name="Stieglmeier M."/>
            <person name="Klingl A."/>
            <person name="Woyke T."/>
            <person name="Ryan C.M."/>
            <person name="Banfield J.F."/>
        </authorList>
    </citation>
    <scope>NUCLEOTIDE SEQUENCE [LARGE SCALE GENOMIC DNA]</scope>
</reference>
<sequence>MNQDKYIFSQIVNLLPRHEFNKCVNRYNGNKNVYNLSYRGQFLALMFSIATIAC</sequence>
<dbReference type="InterPro" id="IPR025399">
    <property type="entry name" value="DUF4372"/>
</dbReference>
<protein>
    <recommendedName>
        <fullName evidence="1">DUF4372 domain-containing protein</fullName>
    </recommendedName>
</protein>
<dbReference type="EMBL" id="PFPK01000046">
    <property type="protein sequence ID" value="PIZ94346.1"/>
    <property type="molecule type" value="Genomic_DNA"/>
</dbReference>
<evidence type="ECO:0000313" key="2">
    <source>
        <dbReference type="EMBL" id="PIZ94346.1"/>
    </source>
</evidence>